<dbReference type="GO" id="GO:0006360">
    <property type="term" value="P:transcription by RNA polymerase I"/>
    <property type="evidence" value="ECO:0000318"/>
    <property type="project" value="GO_Central"/>
</dbReference>
<feature type="compositionally biased region" description="Low complexity" evidence="4">
    <location>
        <begin position="308"/>
        <end position="332"/>
    </location>
</feature>
<accession>E9HHH0</accession>
<dbReference type="Proteomes" id="UP000000305">
    <property type="component" value="Unassembled WGS sequence"/>
</dbReference>
<keyword evidence="3" id="KW-0539">Nucleus</keyword>
<dbReference type="InParanoid" id="E9HHH0"/>
<feature type="region of interest" description="Disordered" evidence="4">
    <location>
        <begin position="1"/>
        <end position="96"/>
    </location>
</feature>
<dbReference type="InterPro" id="IPR036910">
    <property type="entry name" value="HMG_box_dom_sf"/>
</dbReference>
<sequence length="476" mass="54338">MGNERKPTRIYDDVASTLSTIARMNEGSRKRKAPSIPIPDDYAHSPLVEAEDEDDEGREDEEEEKEDSDDEIDDDLEGNDVEEEDEEENGIASAWPKSDDCELFKRIQKACPKDDAMKYESRVNHLNWESITFQDYSAEECKNRWLHVQNNQKHPDVQLKKPRTSYMLPSMEQKDAVLEKQSGLEVKNELASTTLKSPALAASNQLLFKAEKMTEPLKPPASAAAYYVMTHHSKLGNLTPAEIDVVWGMVSEKQKKKCIKELKKVHKDYVREFEIFIRALNPAELRSYRTVMENRARGQEDRDKKSKSSSASSKSPEGSTDSPSKKFSASADSKSDKPPSQINANVKSSTEKMASITRKSSSLVASHQSLFKAEKMTEPIKPSASVAAYYVMTHHFKLENLTPAEIDALWGMVSEKEKKKCIEEHKKKDKDYVREFEKFFLTLNPAELRSFRIVMKNRARDQEDADEESSYEDRML</sequence>
<dbReference type="HOGENOM" id="CLU_584314_0_0_1"/>
<dbReference type="GO" id="GO:0005634">
    <property type="term" value="C:nucleus"/>
    <property type="evidence" value="ECO:0000318"/>
    <property type="project" value="GO_Central"/>
</dbReference>
<comment type="subcellular location">
    <subcellularLocation>
        <location evidence="1">Nucleus</location>
    </subcellularLocation>
</comment>
<dbReference type="PANTHER" id="PTHR46318:SF3">
    <property type="entry name" value="UPSTREAM BINDING TRANSCRIPTION FACTOR"/>
    <property type="match status" value="1"/>
</dbReference>
<dbReference type="InterPro" id="IPR051762">
    <property type="entry name" value="UBF1"/>
</dbReference>
<dbReference type="KEGG" id="dpx:DAPPUDRAFT_114234"/>
<keyword evidence="6" id="KW-1185">Reference proteome</keyword>
<dbReference type="GO" id="GO:0045943">
    <property type="term" value="P:positive regulation of transcription by RNA polymerase I"/>
    <property type="evidence" value="ECO:0000318"/>
    <property type="project" value="GO_Central"/>
</dbReference>
<gene>
    <name evidence="5" type="ORF">DAPPUDRAFT_114234</name>
</gene>
<reference evidence="5 6" key="1">
    <citation type="journal article" date="2011" name="Science">
        <title>The ecoresponsive genome of Daphnia pulex.</title>
        <authorList>
            <person name="Colbourne J.K."/>
            <person name="Pfrender M.E."/>
            <person name="Gilbert D."/>
            <person name="Thomas W.K."/>
            <person name="Tucker A."/>
            <person name="Oakley T.H."/>
            <person name="Tokishita S."/>
            <person name="Aerts A."/>
            <person name="Arnold G.J."/>
            <person name="Basu M.K."/>
            <person name="Bauer D.J."/>
            <person name="Caceres C.E."/>
            <person name="Carmel L."/>
            <person name="Casola C."/>
            <person name="Choi J.H."/>
            <person name="Detter J.C."/>
            <person name="Dong Q."/>
            <person name="Dusheyko S."/>
            <person name="Eads B.D."/>
            <person name="Frohlich T."/>
            <person name="Geiler-Samerotte K.A."/>
            <person name="Gerlach D."/>
            <person name="Hatcher P."/>
            <person name="Jogdeo S."/>
            <person name="Krijgsveld J."/>
            <person name="Kriventseva E.V."/>
            <person name="Kultz D."/>
            <person name="Laforsch C."/>
            <person name="Lindquist E."/>
            <person name="Lopez J."/>
            <person name="Manak J.R."/>
            <person name="Muller J."/>
            <person name="Pangilinan J."/>
            <person name="Patwardhan R.P."/>
            <person name="Pitluck S."/>
            <person name="Pritham E.J."/>
            <person name="Rechtsteiner A."/>
            <person name="Rho M."/>
            <person name="Rogozin I.B."/>
            <person name="Sakarya O."/>
            <person name="Salamov A."/>
            <person name="Schaack S."/>
            <person name="Shapiro H."/>
            <person name="Shiga Y."/>
            <person name="Skalitzky C."/>
            <person name="Smith Z."/>
            <person name="Souvorov A."/>
            <person name="Sung W."/>
            <person name="Tang Z."/>
            <person name="Tsuchiya D."/>
            <person name="Tu H."/>
            <person name="Vos H."/>
            <person name="Wang M."/>
            <person name="Wolf Y.I."/>
            <person name="Yamagata H."/>
            <person name="Yamada T."/>
            <person name="Ye Y."/>
            <person name="Shaw J.R."/>
            <person name="Andrews J."/>
            <person name="Crease T.J."/>
            <person name="Tang H."/>
            <person name="Lucas S.M."/>
            <person name="Robertson H.M."/>
            <person name="Bork P."/>
            <person name="Koonin E.V."/>
            <person name="Zdobnov E.M."/>
            <person name="Grigoriev I.V."/>
            <person name="Lynch M."/>
            <person name="Boore J.L."/>
        </authorList>
    </citation>
    <scope>NUCLEOTIDE SEQUENCE [LARGE SCALE GENOMIC DNA]</scope>
</reference>
<feature type="compositionally biased region" description="Acidic residues" evidence="4">
    <location>
        <begin position="49"/>
        <end position="89"/>
    </location>
</feature>
<organism evidence="5 6">
    <name type="scientific">Daphnia pulex</name>
    <name type="common">Water flea</name>
    <dbReference type="NCBI Taxonomy" id="6669"/>
    <lineage>
        <taxon>Eukaryota</taxon>
        <taxon>Metazoa</taxon>
        <taxon>Ecdysozoa</taxon>
        <taxon>Arthropoda</taxon>
        <taxon>Crustacea</taxon>
        <taxon>Branchiopoda</taxon>
        <taxon>Diplostraca</taxon>
        <taxon>Cladocera</taxon>
        <taxon>Anomopoda</taxon>
        <taxon>Daphniidae</taxon>
        <taxon>Daphnia</taxon>
    </lineage>
</organism>
<feature type="region of interest" description="Disordered" evidence="4">
    <location>
        <begin position="294"/>
        <end position="360"/>
    </location>
</feature>
<dbReference type="GO" id="GO:0001181">
    <property type="term" value="F:RNA polymerase I general transcription initiation factor activity"/>
    <property type="evidence" value="ECO:0000318"/>
    <property type="project" value="GO_Central"/>
</dbReference>
<protein>
    <submittedName>
        <fullName evidence="5">Uncharacterized protein</fullName>
    </submittedName>
</protein>
<proteinExistence type="predicted"/>
<feature type="compositionally biased region" description="Polar residues" evidence="4">
    <location>
        <begin position="341"/>
        <end position="360"/>
    </location>
</feature>
<evidence type="ECO:0000313" key="5">
    <source>
        <dbReference type="EMBL" id="EFX68818.1"/>
    </source>
</evidence>
<dbReference type="STRING" id="6669.E9HHH0"/>
<dbReference type="EMBL" id="GL732648">
    <property type="protein sequence ID" value="EFX68818.1"/>
    <property type="molecule type" value="Genomic_DNA"/>
</dbReference>
<evidence type="ECO:0000256" key="2">
    <source>
        <dbReference type="ARBA" id="ARBA00023125"/>
    </source>
</evidence>
<evidence type="ECO:0000256" key="1">
    <source>
        <dbReference type="ARBA" id="ARBA00004123"/>
    </source>
</evidence>
<feature type="compositionally biased region" description="Basic and acidic residues" evidence="4">
    <location>
        <begin position="1"/>
        <end position="12"/>
    </location>
</feature>
<keyword evidence="2" id="KW-0238">DNA-binding</keyword>
<evidence type="ECO:0000256" key="4">
    <source>
        <dbReference type="SAM" id="MobiDB-lite"/>
    </source>
</evidence>
<feature type="compositionally biased region" description="Basic and acidic residues" evidence="4">
    <location>
        <begin position="294"/>
        <end position="306"/>
    </location>
</feature>
<name>E9HHH0_DAPPU</name>
<dbReference type="OrthoDB" id="498543at2759"/>
<dbReference type="AlphaFoldDB" id="E9HHH0"/>
<dbReference type="PhylomeDB" id="E9HHH0"/>
<dbReference type="GO" id="GO:0001164">
    <property type="term" value="F:RNA polymerase I core promoter sequence-specific DNA binding"/>
    <property type="evidence" value="ECO:0000318"/>
    <property type="project" value="GO_Central"/>
</dbReference>
<dbReference type="PANTHER" id="PTHR46318">
    <property type="entry name" value="UPSTREAM BINDING TRANSCRIPTION FACTOR"/>
    <property type="match status" value="1"/>
</dbReference>
<evidence type="ECO:0000256" key="3">
    <source>
        <dbReference type="ARBA" id="ARBA00023242"/>
    </source>
</evidence>
<evidence type="ECO:0000313" key="6">
    <source>
        <dbReference type="Proteomes" id="UP000000305"/>
    </source>
</evidence>
<dbReference type="SUPFAM" id="SSF47095">
    <property type="entry name" value="HMG-box"/>
    <property type="match status" value="2"/>
</dbReference>